<comment type="caution">
    <text evidence="1">The sequence shown here is derived from an EMBL/GenBank/DDBJ whole genome shotgun (WGS) entry which is preliminary data.</text>
</comment>
<sequence length="113" mass="11624">MIYQAITDDERPGTGLVCNLCRSPVDAAPCPEHARYGSDADWLAATGTCGGCGRDGHRCDGGCGCRCAPLHPVAGRVAAIPEQAVLDLDLSSMIRTSHMESPSLASIPLGGTA</sequence>
<proteinExistence type="predicted"/>
<organism evidence="1 2">
    <name type="scientific">Streptosporangium sandarakinum</name>
    <dbReference type="NCBI Taxonomy" id="1260955"/>
    <lineage>
        <taxon>Bacteria</taxon>
        <taxon>Bacillati</taxon>
        <taxon>Actinomycetota</taxon>
        <taxon>Actinomycetes</taxon>
        <taxon>Streptosporangiales</taxon>
        <taxon>Streptosporangiaceae</taxon>
        <taxon>Streptosporangium</taxon>
    </lineage>
</organism>
<gene>
    <name evidence="1" type="ORF">HDA43_006907</name>
</gene>
<accession>A0A852VEN1</accession>
<evidence type="ECO:0000313" key="2">
    <source>
        <dbReference type="Proteomes" id="UP000576393"/>
    </source>
</evidence>
<protein>
    <submittedName>
        <fullName evidence="1">Uncharacterized protein</fullName>
    </submittedName>
</protein>
<dbReference type="EMBL" id="JACCCO010000004">
    <property type="protein sequence ID" value="NYF44665.1"/>
    <property type="molecule type" value="Genomic_DNA"/>
</dbReference>
<name>A0A852VEN1_9ACTN</name>
<dbReference type="Proteomes" id="UP000576393">
    <property type="component" value="Unassembled WGS sequence"/>
</dbReference>
<dbReference type="RefSeq" id="WP_179829163.1">
    <property type="nucleotide sequence ID" value="NZ_JACCCO010000004.1"/>
</dbReference>
<reference evidence="1 2" key="1">
    <citation type="submission" date="2020-07" db="EMBL/GenBank/DDBJ databases">
        <title>Sequencing the genomes of 1000 actinobacteria strains.</title>
        <authorList>
            <person name="Klenk H.-P."/>
        </authorList>
    </citation>
    <scope>NUCLEOTIDE SEQUENCE [LARGE SCALE GENOMIC DNA]</scope>
    <source>
        <strain evidence="1 2">DSM 45763</strain>
    </source>
</reference>
<keyword evidence="2" id="KW-1185">Reference proteome</keyword>
<evidence type="ECO:0000313" key="1">
    <source>
        <dbReference type="EMBL" id="NYF44665.1"/>
    </source>
</evidence>
<dbReference type="AlphaFoldDB" id="A0A852VEN1"/>